<evidence type="ECO:0000313" key="3">
    <source>
        <dbReference type="Proteomes" id="UP000274429"/>
    </source>
</evidence>
<feature type="compositionally biased region" description="Low complexity" evidence="1">
    <location>
        <begin position="123"/>
        <end position="132"/>
    </location>
</feature>
<reference evidence="4" key="1">
    <citation type="submission" date="2017-02" db="UniProtKB">
        <authorList>
            <consortium name="WormBaseParasite"/>
        </authorList>
    </citation>
    <scope>IDENTIFICATION</scope>
</reference>
<proteinExistence type="predicted"/>
<dbReference type="EMBL" id="UYWX01007091">
    <property type="protein sequence ID" value="VDM26738.1"/>
    <property type="molecule type" value="Genomic_DNA"/>
</dbReference>
<dbReference type="STRING" id="6205.A0A0R3WX60"/>
<gene>
    <name evidence="2" type="ORF">TTAC_LOCUS5335</name>
</gene>
<dbReference type="WBParaSite" id="TTAC_0000535001-mRNA-1">
    <property type="protein sequence ID" value="TTAC_0000535001-mRNA-1"/>
    <property type="gene ID" value="TTAC_0000535001"/>
</dbReference>
<reference evidence="2 3" key="2">
    <citation type="submission" date="2018-11" db="EMBL/GenBank/DDBJ databases">
        <authorList>
            <consortium name="Pathogen Informatics"/>
        </authorList>
    </citation>
    <scope>NUCLEOTIDE SEQUENCE [LARGE SCALE GENOMIC DNA]</scope>
</reference>
<organism evidence="4">
    <name type="scientific">Hydatigena taeniaeformis</name>
    <name type="common">Feline tapeworm</name>
    <name type="synonym">Taenia taeniaeformis</name>
    <dbReference type="NCBI Taxonomy" id="6205"/>
    <lineage>
        <taxon>Eukaryota</taxon>
        <taxon>Metazoa</taxon>
        <taxon>Spiralia</taxon>
        <taxon>Lophotrochozoa</taxon>
        <taxon>Platyhelminthes</taxon>
        <taxon>Cestoda</taxon>
        <taxon>Eucestoda</taxon>
        <taxon>Cyclophyllidea</taxon>
        <taxon>Taeniidae</taxon>
        <taxon>Hydatigera</taxon>
    </lineage>
</organism>
<name>A0A0R3WX60_HYDTA</name>
<evidence type="ECO:0000313" key="2">
    <source>
        <dbReference type="EMBL" id="VDM26738.1"/>
    </source>
</evidence>
<protein>
    <submittedName>
        <fullName evidence="2 4">Uncharacterized protein</fullName>
    </submittedName>
</protein>
<sequence length="177" mass="19121">MLSQRHSAIVKEHSLFGQKFNSKMSMYIAGYFRCRLTLASGNSRRPRISATEPVVRQVSDTVLTIKPEKVAISTPIPNPSTTTAATTCAISNAASPSQPPLPRLTVITKTLEDGSPQTIIKATSSTTSTSSSDKSNHCHTSMEGGSPIGTTLPPPPSDAEFDSAERKRKKSKKHKRR</sequence>
<keyword evidence="3" id="KW-1185">Reference proteome</keyword>
<accession>A0A0R3WX60</accession>
<dbReference type="AlphaFoldDB" id="A0A0R3WX60"/>
<feature type="compositionally biased region" description="Basic residues" evidence="1">
    <location>
        <begin position="166"/>
        <end position="177"/>
    </location>
</feature>
<dbReference type="Proteomes" id="UP000274429">
    <property type="component" value="Unassembled WGS sequence"/>
</dbReference>
<evidence type="ECO:0000256" key="1">
    <source>
        <dbReference type="SAM" id="MobiDB-lite"/>
    </source>
</evidence>
<feature type="region of interest" description="Disordered" evidence="1">
    <location>
        <begin position="122"/>
        <end position="177"/>
    </location>
</feature>
<evidence type="ECO:0000313" key="4">
    <source>
        <dbReference type="WBParaSite" id="TTAC_0000535001-mRNA-1"/>
    </source>
</evidence>